<keyword evidence="3 6" id="KW-0812">Transmembrane</keyword>
<feature type="transmembrane region" description="Helical" evidence="6">
    <location>
        <begin position="318"/>
        <end position="339"/>
    </location>
</feature>
<evidence type="ECO:0000256" key="3">
    <source>
        <dbReference type="ARBA" id="ARBA00022692"/>
    </source>
</evidence>
<dbReference type="Pfam" id="PF07690">
    <property type="entry name" value="MFS_1"/>
    <property type="match status" value="1"/>
</dbReference>
<evidence type="ECO:0000256" key="2">
    <source>
        <dbReference type="ARBA" id="ARBA00022475"/>
    </source>
</evidence>
<accession>A0A931DM99</accession>
<feature type="transmembrane region" description="Helical" evidence="6">
    <location>
        <begin position="228"/>
        <end position="253"/>
    </location>
</feature>
<sequence>MLAALRQRRFALLWSGQSLSAVGNRMFPVILAVVVLDRHSGAMALGLVLAVQSVAMVAGTALAAAVVDRCSRRALMLGADLVRALGVAALAHGPDAAVLPLVVAIAMAEGLFQPAYAALVPRVLPAEHLQAGNSLTSLSQYAALITGPSLAGAVIAAAGTTPALWIDVATFAGSLATLLLIHETPPAQAAPAAPPTRAASGAPRRPWSAGQAAADVAEAAREVANRPWLAASMGASTLVMAFAVAPMILLAPIVADARLGGPRAYGAAFTALGAGAILGALIASRIRTRRPGLPAVAGLLAIAGALLSLAVLPLPGVLVLWGVAGAGITVFEVLWTTAVQRDVPDGVLGRVMALDWLGSETLTPLGYLLAGAAVTSYGTGPPLLAAACAVVLAAPLPLLVRGGAAFTNRPRAPSAPATGPLTGRVR</sequence>
<reference evidence="7" key="1">
    <citation type="submission" date="2020-11" db="EMBL/GenBank/DDBJ databases">
        <title>Sequencing the genomes of 1000 actinobacteria strains.</title>
        <authorList>
            <person name="Klenk H.-P."/>
        </authorList>
    </citation>
    <scope>NUCLEOTIDE SEQUENCE</scope>
    <source>
        <strain evidence="7">DSM 43175</strain>
    </source>
</reference>
<dbReference type="EMBL" id="JADOUA010000001">
    <property type="protein sequence ID" value="MBG6092575.1"/>
    <property type="molecule type" value="Genomic_DNA"/>
</dbReference>
<dbReference type="PANTHER" id="PTHR23513:SF6">
    <property type="entry name" value="MAJOR FACILITATOR SUPERFAMILY ASSOCIATED DOMAIN-CONTAINING PROTEIN"/>
    <property type="match status" value="1"/>
</dbReference>
<feature type="transmembrane region" description="Helical" evidence="6">
    <location>
        <begin position="12"/>
        <end position="36"/>
    </location>
</feature>
<feature type="transmembrane region" description="Helical" evidence="6">
    <location>
        <begin position="351"/>
        <end position="370"/>
    </location>
</feature>
<dbReference type="RefSeq" id="WP_197014737.1">
    <property type="nucleotide sequence ID" value="NZ_BAABES010000009.1"/>
</dbReference>
<name>A0A931DM99_9ACTN</name>
<dbReference type="GO" id="GO:0005886">
    <property type="term" value="C:plasma membrane"/>
    <property type="evidence" value="ECO:0007669"/>
    <property type="project" value="UniProtKB-SubCell"/>
</dbReference>
<comment type="caution">
    <text evidence="7">The sequence shown here is derived from an EMBL/GenBank/DDBJ whole genome shotgun (WGS) entry which is preliminary data.</text>
</comment>
<evidence type="ECO:0000256" key="1">
    <source>
        <dbReference type="ARBA" id="ARBA00004651"/>
    </source>
</evidence>
<evidence type="ECO:0000256" key="5">
    <source>
        <dbReference type="ARBA" id="ARBA00023136"/>
    </source>
</evidence>
<dbReference type="InterPro" id="IPR036259">
    <property type="entry name" value="MFS_trans_sf"/>
</dbReference>
<dbReference type="InterPro" id="IPR011701">
    <property type="entry name" value="MFS"/>
</dbReference>
<dbReference type="CDD" id="cd06173">
    <property type="entry name" value="MFS_MefA_like"/>
    <property type="match status" value="1"/>
</dbReference>
<comment type="subcellular location">
    <subcellularLocation>
        <location evidence="1">Cell membrane</location>
        <topology evidence="1">Multi-pass membrane protein</topology>
    </subcellularLocation>
</comment>
<dbReference type="PANTHER" id="PTHR23513">
    <property type="entry name" value="INTEGRAL MEMBRANE EFFLUX PROTEIN-RELATED"/>
    <property type="match status" value="1"/>
</dbReference>
<gene>
    <name evidence="7" type="ORF">IW256_006688</name>
</gene>
<dbReference type="SUPFAM" id="SSF103473">
    <property type="entry name" value="MFS general substrate transporter"/>
    <property type="match status" value="1"/>
</dbReference>
<feature type="transmembrane region" description="Helical" evidence="6">
    <location>
        <begin position="295"/>
        <end position="312"/>
    </location>
</feature>
<keyword evidence="2" id="KW-1003">Cell membrane</keyword>
<feature type="transmembrane region" description="Helical" evidence="6">
    <location>
        <begin position="382"/>
        <end position="400"/>
    </location>
</feature>
<keyword evidence="4 6" id="KW-1133">Transmembrane helix</keyword>
<feature type="transmembrane region" description="Helical" evidence="6">
    <location>
        <begin position="42"/>
        <end position="67"/>
    </location>
</feature>
<proteinExistence type="predicted"/>
<evidence type="ECO:0000313" key="7">
    <source>
        <dbReference type="EMBL" id="MBG6092575.1"/>
    </source>
</evidence>
<protein>
    <submittedName>
        <fullName evidence="7">MFS family arabinose efflux permease</fullName>
    </submittedName>
</protein>
<feature type="transmembrane region" description="Helical" evidence="6">
    <location>
        <begin position="265"/>
        <end position="283"/>
    </location>
</feature>
<evidence type="ECO:0000256" key="6">
    <source>
        <dbReference type="SAM" id="Phobius"/>
    </source>
</evidence>
<keyword evidence="8" id="KW-1185">Reference proteome</keyword>
<organism evidence="7 8">
    <name type="scientific">Actinomadura viridis</name>
    <dbReference type="NCBI Taxonomy" id="58110"/>
    <lineage>
        <taxon>Bacteria</taxon>
        <taxon>Bacillati</taxon>
        <taxon>Actinomycetota</taxon>
        <taxon>Actinomycetes</taxon>
        <taxon>Streptosporangiales</taxon>
        <taxon>Thermomonosporaceae</taxon>
        <taxon>Actinomadura</taxon>
    </lineage>
</organism>
<dbReference type="Proteomes" id="UP000614047">
    <property type="component" value="Unassembled WGS sequence"/>
</dbReference>
<keyword evidence="5 6" id="KW-0472">Membrane</keyword>
<evidence type="ECO:0000256" key="4">
    <source>
        <dbReference type="ARBA" id="ARBA00022989"/>
    </source>
</evidence>
<dbReference type="GO" id="GO:0022857">
    <property type="term" value="F:transmembrane transporter activity"/>
    <property type="evidence" value="ECO:0007669"/>
    <property type="project" value="InterPro"/>
</dbReference>
<dbReference type="Gene3D" id="1.20.1250.20">
    <property type="entry name" value="MFS general substrate transporter like domains"/>
    <property type="match status" value="1"/>
</dbReference>
<dbReference type="AlphaFoldDB" id="A0A931DM99"/>
<evidence type="ECO:0000313" key="8">
    <source>
        <dbReference type="Proteomes" id="UP000614047"/>
    </source>
</evidence>